<name>A0AC34Q153_9BILA</name>
<evidence type="ECO:0000313" key="1">
    <source>
        <dbReference type="Proteomes" id="UP000887576"/>
    </source>
</evidence>
<sequence>MSGCAYAVVKRNHQKLRYEQAQFELSNGILMMFTQDGTEVCRSPAQDVHGRSYQGHVLLFHTEGPEMNVAIEYDIYLPTDELVQLLHPLLLN</sequence>
<organism evidence="1 2">
    <name type="scientific">Panagrolaimus sp. JU765</name>
    <dbReference type="NCBI Taxonomy" id="591449"/>
    <lineage>
        <taxon>Eukaryota</taxon>
        <taxon>Metazoa</taxon>
        <taxon>Ecdysozoa</taxon>
        <taxon>Nematoda</taxon>
        <taxon>Chromadorea</taxon>
        <taxon>Rhabditida</taxon>
        <taxon>Tylenchina</taxon>
        <taxon>Panagrolaimomorpha</taxon>
        <taxon>Panagrolaimoidea</taxon>
        <taxon>Panagrolaimidae</taxon>
        <taxon>Panagrolaimus</taxon>
    </lineage>
</organism>
<dbReference type="WBParaSite" id="JU765_v2.g11847.t1">
    <property type="protein sequence ID" value="JU765_v2.g11847.t1"/>
    <property type="gene ID" value="JU765_v2.g11847"/>
</dbReference>
<dbReference type="Proteomes" id="UP000887576">
    <property type="component" value="Unplaced"/>
</dbReference>
<proteinExistence type="predicted"/>
<protein>
    <submittedName>
        <fullName evidence="2">Uncharacterized protein</fullName>
    </submittedName>
</protein>
<accession>A0AC34Q153</accession>
<reference evidence="2" key="1">
    <citation type="submission" date="2022-11" db="UniProtKB">
        <authorList>
            <consortium name="WormBaseParasite"/>
        </authorList>
    </citation>
    <scope>IDENTIFICATION</scope>
</reference>
<evidence type="ECO:0000313" key="2">
    <source>
        <dbReference type="WBParaSite" id="JU765_v2.g11847.t1"/>
    </source>
</evidence>